<keyword evidence="1" id="KW-1185">Reference proteome</keyword>
<evidence type="ECO:0000313" key="1">
    <source>
        <dbReference type="Proteomes" id="UP000887574"/>
    </source>
</evidence>
<sequence length="135" mass="16098">MQSQSERQKKRGIAREWMTVKECSSKEDTDKWISASQTLIAHWNQKWNEHRRIMGDLHEFHQSWLLREDYNGWFYRFASSIGVGMSSLPTNNGLEGTNNMLKKEYTQRELIGITRFLLLDEQYIHDCSVDQERKL</sequence>
<name>A0A915DHL5_9BILA</name>
<proteinExistence type="predicted"/>
<evidence type="ECO:0000313" key="2">
    <source>
        <dbReference type="WBParaSite" id="jg19589"/>
    </source>
</evidence>
<dbReference type="AlphaFoldDB" id="A0A915DHL5"/>
<dbReference type="WBParaSite" id="jg19589">
    <property type="protein sequence ID" value="jg19589"/>
    <property type="gene ID" value="jg19589"/>
</dbReference>
<protein>
    <submittedName>
        <fullName evidence="2">Transposase</fullName>
    </submittedName>
</protein>
<organism evidence="1 2">
    <name type="scientific">Ditylenchus dipsaci</name>
    <dbReference type="NCBI Taxonomy" id="166011"/>
    <lineage>
        <taxon>Eukaryota</taxon>
        <taxon>Metazoa</taxon>
        <taxon>Ecdysozoa</taxon>
        <taxon>Nematoda</taxon>
        <taxon>Chromadorea</taxon>
        <taxon>Rhabditida</taxon>
        <taxon>Tylenchina</taxon>
        <taxon>Tylenchomorpha</taxon>
        <taxon>Sphaerularioidea</taxon>
        <taxon>Anguinidae</taxon>
        <taxon>Anguininae</taxon>
        <taxon>Ditylenchus</taxon>
    </lineage>
</organism>
<reference evidence="2" key="1">
    <citation type="submission" date="2022-11" db="UniProtKB">
        <authorList>
            <consortium name="WormBaseParasite"/>
        </authorList>
    </citation>
    <scope>IDENTIFICATION</scope>
</reference>
<dbReference type="Proteomes" id="UP000887574">
    <property type="component" value="Unplaced"/>
</dbReference>
<accession>A0A915DHL5</accession>